<accession>A0A0C1FBN5</accession>
<organism evidence="1 2">
    <name type="scientific">Kaistella jeonii</name>
    <dbReference type="NCBI Taxonomy" id="266749"/>
    <lineage>
        <taxon>Bacteria</taxon>
        <taxon>Pseudomonadati</taxon>
        <taxon>Bacteroidota</taxon>
        <taxon>Flavobacteriia</taxon>
        <taxon>Flavobacteriales</taxon>
        <taxon>Weeksellaceae</taxon>
        <taxon>Chryseobacterium group</taxon>
        <taxon>Kaistella</taxon>
    </lineage>
</organism>
<sequence length="560" mass="61539">MKKIIIAFIALSTVLQSCQEDTLTQLNTDPNSYYTTVPSTLVTYAQKQLSDYVNTPSVNINNFRLTMQYWQETTYSDESQYNFTQRNVSDQVFLALYVRTLKNLEQAKKLIMVYQPTASEQGTWPTTMKNQLAIIDMMQVYTYQISVDTFGNVPYTQALDIDAFPLPAYDDAKAIYGSLITRLTADLANVDTTGSSFATGDKYYNGDVTKWKKFGNSLLLKLGIALSDSDPALAQSTSQAAITGGVFASSADDCNLAYLAASPNYSQIYANVVASNRNDYVAGKTIVDKMNTTMDVRRDVYFRQNLHYDLGTVTAIAEGTGIATITFTLPTDAPAVPFKVGDDVFNNRTAKKIGTITAFTATTVTVSGYVAGTVKVEDTLGFSFFYKGGTIGVKSSFAYNTNPGNFAYTATTPGILLNYTEVAFYLAEAQARWNIGGDTAANLYAKAITASFLQWGKTAVNATAYITANPYDAANWKKSIGTEAWVAMYNQPLTSWNFYRRLDYPVLLPATGAVSEANNKVPVRLLYPVTEQSTNPTNYQSAGTAIGGNFLYTKLFWDKN</sequence>
<dbReference type="SUPFAM" id="SSF48452">
    <property type="entry name" value="TPR-like"/>
    <property type="match status" value="1"/>
</dbReference>
<dbReference type="Proteomes" id="UP000031473">
    <property type="component" value="Unassembled WGS sequence"/>
</dbReference>
<protein>
    <recommendedName>
        <fullName evidence="3">SusD/RagB family nutrient-binding outer membrane lipoprotein</fullName>
    </recommendedName>
</protein>
<dbReference type="RefSeq" id="WP_039354921.1">
    <property type="nucleotide sequence ID" value="NZ_FOLA01000021.1"/>
</dbReference>
<comment type="caution">
    <text evidence="1">The sequence shown here is derived from an EMBL/GenBank/DDBJ whole genome shotgun (WGS) entry which is preliminary data.</text>
</comment>
<dbReference type="STRING" id="266749.SAMN05421876_12119"/>
<keyword evidence="2" id="KW-1185">Reference proteome</keyword>
<dbReference type="Pfam" id="PF12771">
    <property type="entry name" value="SusD-like_2"/>
    <property type="match status" value="2"/>
</dbReference>
<dbReference type="EMBL" id="JSYL01000019">
    <property type="protein sequence ID" value="KIA85444.1"/>
    <property type="molecule type" value="Genomic_DNA"/>
</dbReference>
<gene>
    <name evidence="1" type="ORF">OA86_14685</name>
</gene>
<name>A0A0C1FBN5_9FLAO</name>
<reference evidence="1 2" key="1">
    <citation type="submission" date="2014-10" db="EMBL/GenBank/DDBJ databases">
        <title>Kaistella jeonii genome.</title>
        <authorList>
            <person name="Clayton J.T."/>
            <person name="Newman J.D."/>
        </authorList>
    </citation>
    <scope>NUCLEOTIDE SEQUENCE [LARGE SCALE GENOMIC DNA]</scope>
    <source>
        <strain evidence="1 2">DSM 17048</strain>
    </source>
</reference>
<proteinExistence type="predicted"/>
<dbReference type="InterPro" id="IPR011990">
    <property type="entry name" value="TPR-like_helical_dom_sf"/>
</dbReference>
<evidence type="ECO:0000313" key="1">
    <source>
        <dbReference type="EMBL" id="KIA85444.1"/>
    </source>
</evidence>
<evidence type="ECO:0008006" key="3">
    <source>
        <dbReference type="Google" id="ProtNLM"/>
    </source>
</evidence>
<dbReference type="AlphaFoldDB" id="A0A0C1FBN5"/>
<dbReference type="InterPro" id="IPR041662">
    <property type="entry name" value="SusD-like_2"/>
</dbReference>
<dbReference type="PROSITE" id="PS51257">
    <property type="entry name" value="PROKAR_LIPOPROTEIN"/>
    <property type="match status" value="1"/>
</dbReference>
<evidence type="ECO:0000313" key="2">
    <source>
        <dbReference type="Proteomes" id="UP000031473"/>
    </source>
</evidence>
<dbReference type="Gene3D" id="1.25.40.390">
    <property type="match status" value="2"/>
</dbReference>